<dbReference type="Gene3D" id="1.25.40.180">
    <property type="match status" value="1"/>
</dbReference>
<sequence length="472" mass="51386">MYELRTAVDKVVAALRQAKESGHQHNHASFACFLHGLFNEHRFFNTYPANELSLAACLFGDLVQSRPINLVPLGIAVRYVLDALRNPPESNLFRFGIQSLARFQGRLGEWPQLAHSIVPIPHVAQLHPDIAATARQALAQRENGSVPGGAELGDLSGAGGALLQQQQQQQQAPQEPERLALTAIHVEEETGDPEAPDEHASDKILFIVNNLAPTNFDSKSLQALKMPPLVKRVLYKTCVKLSTLFNSDKAVQSSTERMLFESLLRQVARVPPSHAWLVAVLRLLVELYQYAKLKLNLKFESEVLCKSLDVDLEDIEPTEILRNRPNELAAQAAAQAAAQGGAAGAPSTSVHLARANFAAQRQQRQQQQQGGALLGPASGAHDVDEHGLRADFGGPNLPSLVVFNAQLPLFASNPALERLICLAIDRAVREIVAPVVERLVTIAGISTRERTMKDSGMEGDESKMATAALLMV</sequence>
<evidence type="ECO:0008006" key="6">
    <source>
        <dbReference type="Google" id="ProtNLM"/>
    </source>
</evidence>
<keyword evidence="5" id="KW-1185">Reference proteome</keyword>
<dbReference type="InterPro" id="IPR032191">
    <property type="entry name" value="CNOT1_CAF1_bind"/>
</dbReference>
<protein>
    <recommendedName>
        <fullName evidence="6">CCR4-NOT transcription complex subunit 11</fullName>
    </recommendedName>
</protein>
<dbReference type="InterPro" id="IPR032193">
    <property type="entry name" value="CNOT1_TTP_bind"/>
</dbReference>
<proteinExistence type="predicted"/>
<name>A0AAV5GQ84_9BASI</name>
<dbReference type="AlphaFoldDB" id="A0AAV5GQ84"/>
<comment type="caution">
    <text evidence="4">The sequence shown here is derived from an EMBL/GenBank/DDBJ whole genome shotgun (WGS) entry which is preliminary data.</text>
</comment>
<evidence type="ECO:0000259" key="1">
    <source>
        <dbReference type="Pfam" id="PF12842"/>
    </source>
</evidence>
<dbReference type="GO" id="GO:0000932">
    <property type="term" value="C:P-body"/>
    <property type="evidence" value="ECO:0007669"/>
    <property type="project" value="TreeGrafter"/>
</dbReference>
<dbReference type="Pfam" id="PF16415">
    <property type="entry name" value="CNOT1_CAF1_bind"/>
    <property type="match status" value="1"/>
</dbReference>
<reference evidence="4 5" key="1">
    <citation type="submission" date="2021-12" db="EMBL/GenBank/DDBJ databases">
        <title>High titer production of polyol ester of fatty acids by Rhodotorula paludigena BS15 towards product separation-free biomass refinery.</title>
        <authorList>
            <person name="Mano J."/>
            <person name="Ono H."/>
            <person name="Tanaka T."/>
            <person name="Naito K."/>
            <person name="Sushida H."/>
            <person name="Ike M."/>
            <person name="Tokuyasu K."/>
            <person name="Kitaoka M."/>
        </authorList>
    </citation>
    <scope>NUCLEOTIDE SEQUENCE [LARGE SCALE GENOMIC DNA]</scope>
    <source>
        <strain evidence="4 5">BS15</strain>
    </source>
</reference>
<gene>
    <name evidence="4" type="ORF">Rhopal_007634-T1</name>
</gene>
<evidence type="ECO:0000313" key="4">
    <source>
        <dbReference type="EMBL" id="GJN94551.1"/>
    </source>
</evidence>
<dbReference type="Pfam" id="PF16417">
    <property type="entry name" value="CNOT1_TTP_bind"/>
    <property type="match status" value="1"/>
</dbReference>
<dbReference type="InterPro" id="IPR024557">
    <property type="entry name" value="CNOT1_dom_4"/>
</dbReference>
<dbReference type="PROSITE" id="PS51257">
    <property type="entry name" value="PROKAR_LIPOPROTEIN"/>
    <property type="match status" value="1"/>
</dbReference>
<dbReference type="EMBL" id="BQKY01000017">
    <property type="protein sequence ID" value="GJN94551.1"/>
    <property type="molecule type" value="Genomic_DNA"/>
</dbReference>
<feature type="domain" description="CCR4-NOT transcription complex subunit 1" evidence="1">
    <location>
        <begin position="414"/>
        <end position="472"/>
    </location>
</feature>
<evidence type="ECO:0000259" key="3">
    <source>
        <dbReference type="Pfam" id="PF16417"/>
    </source>
</evidence>
<dbReference type="PANTHER" id="PTHR13162:SF8">
    <property type="entry name" value="CCR4-NOT TRANSCRIPTION COMPLEX SUBUNIT 1"/>
    <property type="match status" value="1"/>
</dbReference>
<dbReference type="Pfam" id="PF12842">
    <property type="entry name" value="DUF3819"/>
    <property type="match status" value="1"/>
</dbReference>
<dbReference type="Gene3D" id="1.25.40.840">
    <property type="entry name" value="CCR4-NOT transcription complex subunit 1 TTP binding domain"/>
    <property type="match status" value="1"/>
</dbReference>
<accession>A0AAV5GQ84</accession>
<organism evidence="4 5">
    <name type="scientific">Rhodotorula paludigena</name>
    <dbReference type="NCBI Taxonomy" id="86838"/>
    <lineage>
        <taxon>Eukaryota</taxon>
        <taxon>Fungi</taxon>
        <taxon>Dikarya</taxon>
        <taxon>Basidiomycota</taxon>
        <taxon>Pucciniomycotina</taxon>
        <taxon>Microbotryomycetes</taxon>
        <taxon>Sporidiobolales</taxon>
        <taxon>Sporidiobolaceae</taxon>
        <taxon>Rhodotorula</taxon>
    </lineage>
</organism>
<dbReference type="GO" id="GO:0030015">
    <property type="term" value="C:CCR4-NOT core complex"/>
    <property type="evidence" value="ECO:0007669"/>
    <property type="project" value="InterPro"/>
</dbReference>
<feature type="domain" description="CCR4-NOT transcription complex subunit 1 TTP binding" evidence="3">
    <location>
        <begin position="1"/>
        <end position="142"/>
    </location>
</feature>
<evidence type="ECO:0000259" key="2">
    <source>
        <dbReference type="Pfam" id="PF16415"/>
    </source>
</evidence>
<dbReference type="GO" id="GO:0060090">
    <property type="term" value="F:molecular adaptor activity"/>
    <property type="evidence" value="ECO:0007669"/>
    <property type="project" value="TreeGrafter"/>
</dbReference>
<dbReference type="GO" id="GO:0017148">
    <property type="term" value="P:negative regulation of translation"/>
    <property type="evidence" value="ECO:0007669"/>
    <property type="project" value="InterPro"/>
</dbReference>
<dbReference type="GO" id="GO:0000288">
    <property type="term" value="P:nuclear-transcribed mRNA catabolic process, deadenylation-dependent decay"/>
    <property type="evidence" value="ECO:0007669"/>
    <property type="project" value="TreeGrafter"/>
</dbReference>
<evidence type="ECO:0000313" key="5">
    <source>
        <dbReference type="Proteomes" id="UP001342314"/>
    </source>
</evidence>
<dbReference type="InterPro" id="IPR038535">
    <property type="entry name" value="CNOT1_TTP_bind_sf"/>
</dbReference>
<feature type="domain" description="CCR4-NOT transcription complex subunit 1 CAF1-binding" evidence="2">
    <location>
        <begin position="272"/>
        <end position="327"/>
    </location>
</feature>
<dbReference type="InterPro" id="IPR040398">
    <property type="entry name" value="Not1"/>
</dbReference>
<dbReference type="PANTHER" id="PTHR13162">
    <property type="entry name" value="CCR4-NOT TRANSCRIPTION COMPLEX"/>
    <property type="match status" value="1"/>
</dbReference>
<dbReference type="Proteomes" id="UP001342314">
    <property type="component" value="Unassembled WGS sequence"/>
</dbReference>